<comment type="caution">
    <text evidence="2">The sequence shown here is derived from an EMBL/GenBank/DDBJ whole genome shotgun (WGS) entry which is preliminary data.</text>
</comment>
<dbReference type="AlphaFoldDB" id="A0A176S4C9"/>
<gene>
    <name evidence="2" type="ORF">THIOM_001399</name>
</gene>
<evidence type="ECO:0000313" key="3">
    <source>
        <dbReference type="Proteomes" id="UP000076962"/>
    </source>
</evidence>
<organism evidence="2 3">
    <name type="scientific">Candidatus Thiomargarita nelsonii</name>
    <dbReference type="NCBI Taxonomy" id="1003181"/>
    <lineage>
        <taxon>Bacteria</taxon>
        <taxon>Pseudomonadati</taxon>
        <taxon>Pseudomonadota</taxon>
        <taxon>Gammaproteobacteria</taxon>
        <taxon>Thiotrichales</taxon>
        <taxon>Thiotrichaceae</taxon>
        <taxon>Thiomargarita</taxon>
    </lineage>
</organism>
<dbReference type="Proteomes" id="UP000076962">
    <property type="component" value="Unassembled WGS sequence"/>
</dbReference>
<dbReference type="InterPro" id="IPR009057">
    <property type="entry name" value="Homeodomain-like_sf"/>
</dbReference>
<proteinExistence type="predicted"/>
<dbReference type="EMBL" id="LUTY01000743">
    <property type="protein sequence ID" value="OAD22784.1"/>
    <property type="molecule type" value="Genomic_DNA"/>
</dbReference>
<keyword evidence="3" id="KW-1185">Reference proteome</keyword>
<feature type="region of interest" description="Disordered" evidence="1">
    <location>
        <begin position="50"/>
        <end position="69"/>
    </location>
</feature>
<dbReference type="SUPFAM" id="SSF46689">
    <property type="entry name" value="Homeodomain-like"/>
    <property type="match status" value="1"/>
</dbReference>
<name>A0A176S4C9_9GAMM</name>
<evidence type="ECO:0000256" key="1">
    <source>
        <dbReference type="SAM" id="MobiDB-lite"/>
    </source>
</evidence>
<protein>
    <submittedName>
        <fullName evidence="2">Transposase</fullName>
    </submittedName>
</protein>
<evidence type="ECO:0000313" key="2">
    <source>
        <dbReference type="EMBL" id="OAD22784.1"/>
    </source>
</evidence>
<dbReference type="Pfam" id="PF13384">
    <property type="entry name" value="HTH_23"/>
    <property type="match status" value="1"/>
</dbReference>
<accession>A0A176S4C9</accession>
<sequence length="69" mass="7638">MKTAAKPRVRQRSHAILLSFDGFSIDQIADILGVGRDAISRWLDSWEQSGFEGLNDQPRPGGPCKLTPE</sequence>
<reference evidence="2 3" key="1">
    <citation type="submission" date="2016-05" db="EMBL/GenBank/DDBJ databases">
        <title>Single-cell genome of chain-forming Candidatus Thiomargarita nelsonii and comparison to other large sulfur-oxidizing bacteria.</title>
        <authorList>
            <person name="Winkel M."/>
            <person name="Salman V."/>
            <person name="Woyke T."/>
            <person name="Schulz-Vogt H."/>
            <person name="Richter M."/>
            <person name="Flood B."/>
            <person name="Bailey J."/>
            <person name="Amann R."/>
            <person name="Mussmann M."/>
        </authorList>
    </citation>
    <scope>NUCLEOTIDE SEQUENCE [LARGE SCALE GENOMIC DNA]</scope>
    <source>
        <strain evidence="2 3">THI036</strain>
    </source>
</reference>